<evidence type="ECO:0000256" key="7">
    <source>
        <dbReference type="SAM" id="MobiDB-lite"/>
    </source>
</evidence>
<feature type="transmembrane region" description="Helical" evidence="8">
    <location>
        <begin position="58"/>
        <end position="79"/>
    </location>
</feature>
<keyword evidence="12" id="KW-1185">Reference proteome</keyword>
<feature type="region of interest" description="Disordered" evidence="7">
    <location>
        <begin position="233"/>
        <end position="348"/>
    </location>
</feature>
<evidence type="ECO:0000259" key="10">
    <source>
        <dbReference type="SMART" id="SM00014"/>
    </source>
</evidence>
<keyword evidence="9" id="KW-0732">Signal</keyword>
<dbReference type="SUPFAM" id="SSF48317">
    <property type="entry name" value="Acid phosphatase/Vanadium-dependent haloperoxidase"/>
    <property type="match status" value="1"/>
</dbReference>
<keyword evidence="6 8" id="KW-0472">Membrane</keyword>
<reference evidence="11 12" key="1">
    <citation type="submission" date="2020-08" db="EMBL/GenBank/DDBJ databases">
        <title>Sequencing the genomes of 1000 actinobacteria strains.</title>
        <authorList>
            <person name="Klenk H.-P."/>
        </authorList>
    </citation>
    <scope>NUCLEOTIDE SEQUENCE [LARGE SCALE GENOMIC DNA]</scope>
    <source>
        <strain evidence="11 12">DSM 45859</strain>
    </source>
</reference>
<dbReference type="Proteomes" id="UP000581769">
    <property type="component" value="Unassembled WGS sequence"/>
</dbReference>
<dbReference type="PANTHER" id="PTHR14969:SF62">
    <property type="entry name" value="DECAPRENYLPHOSPHORYL-5-PHOSPHORIBOSE PHOSPHATASE RV3807C-RELATED"/>
    <property type="match status" value="1"/>
</dbReference>
<evidence type="ECO:0000256" key="8">
    <source>
        <dbReference type="SAM" id="Phobius"/>
    </source>
</evidence>
<evidence type="ECO:0000313" key="11">
    <source>
        <dbReference type="EMBL" id="MBB4683758.1"/>
    </source>
</evidence>
<protein>
    <submittedName>
        <fullName evidence="11">Undecaprenyl-diphosphatase</fullName>
        <ecNumber evidence="11">3.6.1.27</ecNumber>
    </submittedName>
</protein>
<feature type="compositionally biased region" description="Low complexity" evidence="7">
    <location>
        <begin position="245"/>
        <end position="257"/>
    </location>
</feature>
<dbReference type="InterPro" id="IPR036938">
    <property type="entry name" value="PAP2/HPO_sf"/>
</dbReference>
<feature type="transmembrane region" description="Helical" evidence="8">
    <location>
        <begin position="168"/>
        <end position="186"/>
    </location>
</feature>
<dbReference type="AlphaFoldDB" id="A0A840IRG2"/>
<feature type="transmembrane region" description="Helical" evidence="8">
    <location>
        <begin position="91"/>
        <end position="109"/>
    </location>
</feature>
<keyword evidence="2" id="KW-1003">Cell membrane</keyword>
<name>A0A840IRG2_9PSEU</name>
<feature type="compositionally biased region" description="Low complexity" evidence="7">
    <location>
        <begin position="269"/>
        <end position="285"/>
    </location>
</feature>
<evidence type="ECO:0000313" key="12">
    <source>
        <dbReference type="Proteomes" id="UP000581769"/>
    </source>
</evidence>
<evidence type="ECO:0000256" key="2">
    <source>
        <dbReference type="ARBA" id="ARBA00022475"/>
    </source>
</evidence>
<evidence type="ECO:0000256" key="1">
    <source>
        <dbReference type="ARBA" id="ARBA00004651"/>
    </source>
</evidence>
<keyword evidence="4 11" id="KW-0378">Hydrolase</keyword>
<dbReference type="InterPro" id="IPR000326">
    <property type="entry name" value="PAP2/HPO"/>
</dbReference>
<keyword evidence="3 8" id="KW-0812">Transmembrane</keyword>
<feature type="compositionally biased region" description="Basic and acidic residues" evidence="7">
    <location>
        <begin position="332"/>
        <end position="348"/>
    </location>
</feature>
<gene>
    <name evidence="11" type="ORF">BJY18_001243</name>
</gene>
<dbReference type="GO" id="GO:0050380">
    <property type="term" value="F:undecaprenyl-diphosphatase activity"/>
    <property type="evidence" value="ECO:0007669"/>
    <property type="project" value="UniProtKB-EC"/>
</dbReference>
<feature type="domain" description="Phosphatidic acid phosphatase type 2/haloperoxidase" evidence="10">
    <location>
        <begin position="92"/>
        <end position="205"/>
    </location>
</feature>
<dbReference type="RefSeq" id="WP_246458781.1">
    <property type="nucleotide sequence ID" value="NZ_JACHMG010000001.1"/>
</dbReference>
<evidence type="ECO:0000256" key="9">
    <source>
        <dbReference type="SAM" id="SignalP"/>
    </source>
</evidence>
<organism evidence="11 12">
    <name type="scientific">Amycolatopsis jiangsuensis</name>
    <dbReference type="NCBI Taxonomy" id="1181879"/>
    <lineage>
        <taxon>Bacteria</taxon>
        <taxon>Bacillati</taxon>
        <taxon>Actinomycetota</taxon>
        <taxon>Actinomycetes</taxon>
        <taxon>Pseudonocardiales</taxon>
        <taxon>Pseudonocardiaceae</taxon>
        <taxon>Amycolatopsis</taxon>
    </lineage>
</organism>
<dbReference type="PANTHER" id="PTHR14969">
    <property type="entry name" value="SPHINGOSINE-1-PHOSPHATE PHOSPHOHYDROLASE"/>
    <property type="match status" value="1"/>
</dbReference>
<feature type="chain" id="PRO_5032615483" evidence="9">
    <location>
        <begin position="26"/>
        <end position="348"/>
    </location>
</feature>
<proteinExistence type="predicted"/>
<evidence type="ECO:0000256" key="6">
    <source>
        <dbReference type="ARBA" id="ARBA00023136"/>
    </source>
</evidence>
<comment type="caution">
    <text evidence="11">The sequence shown here is derived from an EMBL/GenBank/DDBJ whole genome shotgun (WGS) entry which is preliminary data.</text>
</comment>
<sequence length="348" mass="36793">MIKKVGAAGGIAAAIGVLGAAPAYAAADPDAIGAGTGNGLYDAVIKFAASTPSWMQSLGAAFTKAGLLIIAVLYLVTWWRARGRGPGNPREVALAILAPLATGVAYIISEVVKTLVSEDRPCRGLPGTATVVECPEVGDWSMPSNHATIAAAGAVGLIFAWRKLMPWVIAIALLMTFSRVFVGVHYPHDVLVGLLLGAVVAAAAVYFSTGVMTGLVERFTGHPLVGKLLTAEAPAQAEPSERAAARAPSARRVANPAEQPTEQLRRPRQGQPMQPQGRPAPRQAPNVQEPMRHPRQNRPADHGYGDQPRRSGPPQSRQTPPDRGQTAWPSDGRAEPRPGFDPRSRDHR</sequence>
<dbReference type="EC" id="3.6.1.27" evidence="11"/>
<feature type="transmembrane region" description="Helical" evidence="8">
    <location>
        <begin position="192"/>
        <end position="216"/>
    </location>
</feature>
<evidence type="ECO:0000256" key="5">
    <source>
        <dbReference type="ARBA" id="ARBA00022989"/>
    </source>
</evidence>
<dbReference type="Pfam" id="PF01569">
    <property type="entry name" value="PAP2"/>
    <property type="match status" value="1"/>
</dbReference>
<dbReference type="SMART" id="SM00014">
    <property type="entry name" value="acidPPc"/>
    <property type="match status" value="1"/>
</dbReference>
<feature type="compositionally biased region" description="Basic and acidic residues" evidence="7">
    <location>
        <begin position="298"/>
        <end position="309"/>
    </location>
</feature>
<comment type="subcellular location">
    <subcellularLocation>
        <location evidence="1">Cell membrane</location>
        <topology evidence="1">Multi-pass membrane protein</topology>
    </subcellularLocation>
</comment>
<evidence type="ECO:0000256" key="3">
    <source>
        <dbReference type="ARBA" id="ARBA00022692"/>
    </source>
</evidence>
<dbReference type="GO" id="GO:0005886">
    <property type="term" value="C:plasma membrane"/>
    <property type="evidence" value="ECO:0007669"/>
    <property type="project" value="UniProtKB-SubCell"/>
</dbReference>
<dbReference type="Gene3D" id="1.20.144.10">
    <property type="entry name" value="Phosphatidic acid phosphatase type 2/haloperoxidase"/>
    <property type="match status" value="1"/>
</dbReference>
<accession>A0A840IRG2</accession>
<evidence type="ECO:0000256" key="4">
    <source>
        <dbReference type="ARBA" id="ARBA00022801"/>
    </source>
</evidence>
<feature type="signal peptide" evidence="9">
    <location>
        <begin position="1"/>
        <end position="25"/>
    </location>
</feature>
<keyword evidence="5 8" id="KW-1133">Transmembrane helix</keyword>
<dbReference type="EMBL" id="JACHMG010000001">
    <property type="protein sequence ID" value="MBB4683758.1"/>
    <property type="molecule type" value="Genomic_DNA"/>
</dbReference>